<sequence>MSAEIVTELADGVLRLAINRPDKRNALTVDMYAQLGDGLERADTDPAVRAVLLHGHQRVFCAGNDLADFRNPPPVTPGEERPVHRFLRLISTVRKPLVAGVTGSAVGVGTTMLLHCDLVYAGPSARLQLPFVNLGLVPEAASTLLLPAVVGHQRAAELFLLGEPFDADRAVALGIVNAVVPDEQVVETALATARTLAAKAPAAVQLTKRLLRQGRAEAVARQMAAENEHFSAQLRSPEAAEALAAFAERRPPDFSAFHE</sequence>
<keyword evidence="3" id="KW-0413">Isomerase</keyword>
<evidence type="ECO:0000256" key="3">
    <source>
        <dbReference type="ARBA" id="ARBA00023235"/>
    </source>
</evidence>
<evidence type="ECO:0000313" key="4">
    <source>
        <dbReference type="EMBL" id="TNM49511.1"/>
    </source>
</evidence>
<dbReference type="PANTHER" id="PTHR43684:SF1">
    <property type="entry name" value="ENOYL-COA DELTA ISOMERASE 2"/>
    <property type="match status" value="1"/>
</dbReference>
<protein>
    <submittedName>
        <fullName evidence="4">Enoyl-CoA hydratase</fullName>
    </submittedName>
</protein>
<dbReference type="RefSeq" id="WP_139621065.1">
    <property type="nucleotide sequence ID" value="NZ_VDMP01000012.1"/>
</dbReference>
<dbReference type="GO" id="GO:0004165">
    <property type="term" value="F:delta(3)-delta(2)-enoyl-CoA isomerase activity"/>
    <property type="evidence" value="ECO:0007669"/>
    <property type="project" value="UniProtKB-ARBA"/>
</dbReference>
<dbReference type="EMBL" id="VDMP01000012">
    <property type="protein sequence ID" value="TNM49511.1"/>
    <property type="molecule type" value="Genomic_DNA"/>
</dbReference>
<organism evidence="4 5">
    <name type="scientific">Nocardioides albidus</name>
    <dbReference type="NCBI Taxonomy" id="1517589"/>
    <lineage>
        <taxon>Bacteria</taxon>
        <taxon>Bacillati</taxon>
        <taxon>Actinomycetota</taxon>
        <taxon>Actinomycetes</taxon>
        <taxon>Propionibacteriales</taxon>
        <taxon>Nocardioidaceae</taxon>
        <taxon>Nocardioides</taxon>
    </lineage>
</organism>
<dbReference type="InterPro" id="IPR051053">
    <property type="entry name" value="ECH/Chromodomain_protein"/>
</dbReference>
<dbReference type="Pfam" id="PF00378">
    <property type="entry name" value="ECH_1"/>
    <property type="match status" value="1"/>
</dbReference>
<evidence type="ECO:0000256" key="2">
    <source>
        <dbReference type="ARBA" id="ARBA00023140"/>
    </source>
</evidence>
<dbReference type="PANTHER" id="PTHR43684">
    <property type="match status" value="1"/>
</dbReference>
<dbReference type="Proteomes" id="UP000313231">
    <property type="component" value="Unassembled WGS sequence"/>
</dbReference>
<dbReference type="InterPro" id="IPR001753">
    <property type="entry name" value="Enoyl-CoA_hydra/iso"/>
</dbReference>
<keyword evidence="2" id="KW-0576">Peroxisome</keyword>
<comment type="caution">
    <text evidence="4">The sequence shown here is derived from an EMBL/GenBank/DDBJ whole genome shotgun (WGS) entry which is preliminary data.</text>
</comment>
<evidence type="ECO:0000256" key="1">
    <source>
        <dbReference type="ARBA" id="ARBA00004275"/>
    </source>
</evidence>
<dbReference type="AlphaFoldDB" id="A0A5C4WMP6"/>
<accession>A0A5C4WMP6</accession>
<dbReference type="SUPFAM" id="SSF52096">
    <property type="entry name" value="ClpP/crotonase"/>
    <property type="match status" value="1"/>
</dbReference>
<reference evidence="4 5" key="1">
    <citation type="journal article" date="2016" name="Int. J. Syst. Evol. Microbiol.">
        <title>Nocardioides albidus sp. nov., an actinobacterium isolated from garden soil.</title>
        <authorList>
            <person name="Singh H."/>
            <person name="Du J."/>
            <person name="Trinh H."/>
            <person name="Won K."/>
            <person name="Yang J.E."/>
            <person name="Yin C."/>
            <person name="Kook M."/>
            <person name="Yi T.H."/>
        </authorList>
    </citation>
    <scope>NUCLEOTIDE SEQUENCE [LARGE SCALE GENOMIC DNA]</scope>
    <source>
        <strain evidence="4 5">CCTCC AB 2015297</strain>
    </source>
</reference>
<proteinExistence type="predicted"/>
<dbReference type="InterPro" id="IPR029045">
    <property type="entry name" value="ClpP/crotonase-like_dom_sf"/>
</dbReference>
<keyword evidence="5" id="KW-1185">Reference proteome</keyword>
<name>A0A5C4WMP6_9ACTN</name>
<dbReference type="OrthoDB" id="9797151at2"/>
<comment type="subcellular location">
    <subcellularLocation>
        <location evidence="1">Peroxisome</location>
    </subcellularLocation>
</comment>
<evidence type="ECO:0000313" key="5">
    <source>
        <dbReference type="Proteomes" id="UP000313231"/>
    </source>
</evidence>
<gene>
    <name evidence="4" type="ORF">FHP29_01255</name>
</gene>
<dbReference type="CDD" id="cd06558">
    <property type="entry name" value="crotonase-like"/>
    <property type="match status" value="1"/>
</dbReference>
<dbReference type="Gene3D" id="3.90.226.10">
    <property type="entry name" value="2-enoyl-CoA Hydratase, Chain A, domain 1"/>
    <property type="match status" value="1"/>
</dbReference>